<organism evidence="10 11">
    <name type="scientific">Clostridium senegalense</name>
    <dbReference type="NCBI Taxonomy" id="1465809"/>
    <lineage>
        <taxon>Bacteria</taxon>
        <taxon>Bacillati</taxon>
        <taxon>Bacillota</taxon>
        <taxon>Clostridia</taxon>
        <taxon>Eubacteriales</taxon>
        <taxon>Clostridiaceae</taxon>
        <taxon>Clostridium</taxon>
    </lineage>
</organism>
<feature type="domain" description="AMP-dependent ligase C-terminal" evidence="9">
    <location>
        <begin position="776"/>
        <end position="879"/>
    </location>
</feature>
<dbReference type="Proteomes" id="UP000481872">
    <property type="component" value="Unassembled WGS sequence"/>
</dbReference>
<comment type="function">
    <text evidence="1">LuxC is the fatty acid reductase enzyme responsible for synthesis of the aldehyde substrate for the luminescent reaction catalyzed by luciferase.</text>
</comment>
<dbReference type="Pfam" id="PF05893">
    <property type="entry name" value="LuxC"/>
    <property type="match status" value="1"/>
</dbReference>
<dbReference type="PANTHER" id="PTHR43845">
    <property type="entry name" value="BLR5969 PROTEIN"/>
    <property type="match status" value="1"/>
</dbReference>
<dbReference type="Pfam" id="PF14535">
    <property type="entry name" value="AMP-binding_C_2"/>
    <property type="match status" value="1"/>
</dbReference>
<dbReference type="InterPro" id="IPR016161">
    <property type="entry name" value="Ald_DH/histidinol_DH"/>
</dbReference>
<evidence type="ECO:0000313" key="10">
    <source>
        <dbReference type="EMBL" id="NEU06204.1"/>
    </source>
</evidence>
<proteinExistence type="inferred from homology"/>
<dbReference type="PANTHER" id="PTHR43845:SF1">
    <property type="entry name" value="BLR5969 PROTEIN"/>
    <property type="match status" value="1"/>
</dbReference>
<dbReference type="Gene3D" id="3.30.300.30">
    <property type="match status" value="1"/>
</dbReference>
<dbReference type="InterPro" id="IPR028154">
    <property type="entry name" value="AMP-dep_Lig_C"/>
</dbReference>
<dbReference type="EC" id="1.2.1.50" evidence="4"/>
<evidence type="ECO:0000256" key="4">
    <source>
        <dbReference type="ARBA" id="ARBA00013020"/>
    </source>
</evidence>
<dbReference type="AlphaFoldDB" id="A0A6M0H7C4"/>
<comment type="caution">
    <text evidence="10">The sequence shown here is derived from an EMBL/GenBank/DDBJ whole genome shotgun (WGS) entry which is preliminary data.</text>
</comment>
<dbReference type="SUPFAM" id="SSF56801">
    <property type="entry name" value="Acetyl-CoA synthetase-like"/>
    <property type="match status" value="1"/>
</dbReference>
<dbReference type="EMBL" id="JAAGPU010000036">
    <property type="protein sequence ID" value="NEU06204.1"/>
    <property type="molecule type" value="Genomic_DNA"/>
</dbReference>
<keyword evidence="5" id="KW-0521">NADP</keyword>
<dbReference type="Gene3D" id="3.40.50.12780">
    <property type="entry name" value="N-terminal domain of ligase-like"/>
    <property type="match status" value="1"/>
</dbReference>
<dbReference type="Gene3D" id="3.40.605.10">
    <property type="entry name" value="Aldehyde Dehydrogenase, Chain A, domain 1"/>
    <property type="match status" value="1"/>
</dbReference>
<dbReference type="UniPathway" id="UPA00569"/>
<evidence type="ECO:0000256" key="2">
    <source>
        <dbReference type="ARBA" id="ARBA00004908"/>
    </source>
</evidence>
<evidence type="ECO:0000256" key="8">
    <source>
        <dbReference type="ARBA" id="ARBA00049412"/>
    </source>
</evidence>
<dbReference type="InterPro" id="IPR008670">
    <property type="entry name" value="CoA_reduct_LuxC"/>
</dbReference>
<evidence type="ECO:0000313" key="11">
    <source>
        <dbReference type="Proteomes" id="UP000481872"/>
    </source>
</evidence>
<dbReference type="InterPro" id="IPR042099">
    <property type="entry name" value="ANL_N_sf"/>
</dbReference>
<keyword evidence="6" id="KW-0560">Oxidoreductase</keyword>
<comment type="similarity">
    <text evidence="3">Belongs to the LuxC family.</text>
</comment>
<name>A0A6M0H7C4_9CLOT</name>
<dbReference type="GO" id="GO:0003995">
    <property type="term" value="F:acyl-CoA dehydrogenase activity"/>
    <property type="evidence" value="ECO:0007669"/>
    <property type="project" value="InterPro"/>
</dbReference>
<keyword evidence="11" id="KW-1185">Reference proteome</keyword>
<dbReference type="GO" id="GO:0008218">
    <property type="term" value="P:bioluminescence"/>
    <property type="evidence" value="ECO:0007669"/>
    <property type="project" value="UniProtKB-KW"/>
</dbReference>
<evidence type="ECO:0000256" key="6">
    <source>
        <dbReference type="ARBA" id="ARBA00023002"/>
    </source>
</evidence>
<dbReference type="GO" id="GO:0050062">
    <property type="term" value="F:long-chain-fatty-acyl-CoA reductase activity"/>
    <property type="evidence" value="ECO:0007669"/>
    <property type="project" value="UniProtKB-EC"/>
</dbReference>
<comment type="catalytic activity">
    <reaction evidence="8">
        <text>a long-chain fatty aldehyde + NADP(+) + CoA = a long-chain fatty acyl-CoA + NADPH + H(+)</text>
        <dbReference type="Rhea" id="RHEA:15437"/>
        <dbReference type="ChEBI" id="CHEBI:15378"/>
        <dbReference type="ChEBI" id="CHEBI:17176"/>
        <dbReference type="ChEBI" id="CHEBI:57287"/>
        <dbReference type="ChEBI" id="CHEBI:57783"/>
        <dbReference type="ChEBI" id="CHEBI:58349"/>
        <dbReference type="ChEBI" id="CHEBI:83139"/>
        <dbReference type="EC" id="1.2.1.50"/>
    </reaction>
</comment>
<evidence type="ECO:0000259" key="9">
    <source>
        <dbReference type="Pfam" id="PF14535"/>
    </source>
</evidence>
<dbReference type="InterPro" id="IPR016162">
    <property type="entry name" value="Ald_DH_N"/>
</dbReference>
<sequence length="882" mass="100882">MRLEDFKHICFGKQLDIKGELTEEKANEYFNSAFLRKKSKEFNNTPIDKILYILEKTAYKLCDKNGDYYKEIMEKMPKLISYSSSMVDMGIESLKEMLSINSLKLRLESLGDYHCLDNFTKDRQSKMTRAVPVGSVLHIAAGNIFLGSIDSLIMGIITKNINILKVSSQDFLFPTLFYKALDEVDVDKTIIPYIAITYWKSSNKALDKIAKNSFDAILLFGGEEAVKNYKNGLSVNTQLYSFGPKISFGIVCKGLNDFKLRETAMNFADDIVFWEQRACTSCQNIFIENSNDVKNFVNYLYDALEEKGKEFPQNQLDIDYAVEIRKKREIAKWEEFNNRALVLEGKNANHTIIMEEKNNISDCPLNRTIYVNVVDSYKDILDGNIKLLKYYMSTLAIACNDGVQDIIEDFIDFGVMRFCRPGAMNKSEDDSLPHDGMYITNLLVRFINKENIKIDDLGIEYVNKDKKDDILLWRLNSLINEAVKSPFYKEFYKDVSLPLKSLQDFKNVPILEKKHIYENSIDKSTDMITGNMESSYVFSAGGTTGKMKYVAYSNEEFEKSKKIFGEGFRAVGIDKNDFAVNYMKAGALWTAFPAVNEGLEETGCKILSLTANQPEKESIEYLKKFKPNVLISLPGNIILLAQEVEKLNENVKLEKIFYAGEHMPLKAQEYVKKVFGARKIASFGYAAVEVGPIGFQCECCKGTEHHVMNDWCYVERDKNGDAIVTTLSRFLNPIIRYRLGDSIQWIDEPCACGRTSKKFKLLSRTDDVIRFNVSDIYINDVHEALKNVNEVSPFFQVVVDNVDEMRDVTFKIETKDKDMALKGDVLKEKIVTSLKSNIRSLGIDYKKNLINDLKIEILPPFGIERVGRTGKIRRIVDRRVAL</sequence>
<protein>
    <recommendedName>
        <fullName evidence="4">long-chain-fatty-acyl-CoA reductase</fullName>
        <ecNumber evidence="4">1.2.1.50</ecNumber>
    </recommendedName>
</protein>
<evidence type="ECO:0000256" key="7">
    <source>
        <dbReference type="ARBA" id="ARBA00023223"/>
    </source>
</evidence>
<gene>
    <name evidence="10" type="ORF">G3M99_15360</name>
</gene>
<reference evidence="10 11" key="1">
    <citation type="submission" date="2020-02" db="EMBL/GenBank/DDBJ databases">
        <title>Genome assembly of a novel Clostridium senegalense strain.</title>
        <authorList>
            <person name="Gupta T.B."/>
            <person name="Jauregui R."/>
            <person name="Maclean P."/>
            <person name="Nawarathana A."/>
            <person name="Brightwell G."/>
        </authorList>
    </citation>
    <scope>NUCLEOTIDE SEQUENCE [LARGE SCALE GENOMIC DNA]</scope>
    <source>
        <strain evidence="10 11">AGRFS4</strain>
    </source>
</reference>
<comment type="pathway">
    <text evidence="2">Lipid metabolism; fatty acid reduction for biolumincescence.</text>
</comment>
<dbReference type="InterPro" id="IPR045851">
    <property type="entry name" value="AMP-bd_C_sf"/>
</dbReference>
<dbReference type="SUPFAM" id="SSF53720">
    <property type="entry name" value="ALDH-like"/>
    <property type="match status" value="1"/>
</dbReference>
<evidence type="ECO:0000256" key="3">
    <source>
        <dbReference type="ARBA" id="ARBA00010915"/>
    </source>
</evidence>
<accession>A0A6M0H7C4</accession>
<keyword evidence="7" id="KW-0455">Luminescence</keyword>
<evidence type="ECO:0000256" key="1">
    <source>
        <dbReference type="ARBA" id="ARBA00003277"/>
    </source>
</evidence>
<dbReference type="RefSeq" id="WP_199870734.1">
    <property type="nucleotide sequence ID" value="NZ_JAAGPU010000036.1"/>
</dbReference>
<evidence type="ECO:0000256" key="5">
    <source>
        <dbReference type="ARBA" id="ARBA00022857"/>
    </source>
</evidence>